<evidence type="ECO:0000256" key="10">
    <source>
        <dbReference type="ARBA" id="ARBA00023136"/>
    </source>
</evidence>
<evidence type="ECO:0000256" key="3">
    <source>
        <dbReference type="ARBA" id="ARBA00012438"/>
    </source>
</evidence>
<organism evidence="14 15">
    <name type="scientific">Paractinoplanes rishiriensis</name>
    <dbReference type="NCBI Taxonomy" id="1050105"/>
    <lineage>
        <taxon>Bacteria</taxon>
        <taxon>Bacillati</taxon>
        <taxon>Actinomycetota</taxon>
        <taxon>Actinomycetes</taxon>
        <taxon>Micromonosporales</taxon>
        <taxon>Micromonosporaceae</taxon>
        <taxon>Paractinoplanes</taxon>
    </lineage>
</organism>
<evidence type="ECO:0000256" key="8">
    <source>
        <dbReference type="ARBA" id="ARBA00022989"/>
    </source>
</evidence>
<dbReference type="InterPro" id="IPR036097">
    <property type="entry name" value="HisK_dim/P_sf"/>
</dbReference>
<dbReference type="GO" id="GO:0005886">
    <property type="term" value="C:plasma membrane"/>
    <property type="evidence" value="ECO:0007669"/>
    <property type="project" value="UniProtKB-SubCell"/>
</dbReference>
<evidence type="ECO:0000313" key="14">
    <source>
        <dbReference type="EMBL" id="GIE94161.1"/>
    </source>
</evidence>
<protein>
    <recommendedName>
        <fullName evidence="3">histidine kinase</fullName>
        <ecNumber evidence="3">2.7.13.3</ecNumber>
    </recommendedName>
</protein>
<keyword evidence="8 11" id="KW-1133">Transmembrane helix</keyword>
<dbReference type="Proteomes" id="UP000636960">
    <property type="component" value="Unassembled WGS sequence"/>
</dbReference>
<dbReference type="InterPro" id="IPR036890">
    <property type="entry name" value="HATPase_C_sf"/>
</dbReference>
<evidence type="ECO:0000256" key="9">
    <source>
        <dbReference type="ARBA" id="ARBA00023012"/>
    </source>
</evidence>
<dbReference type="EC" id="2.7.13.3" evidence="3"/>
<dbReference type="GO" id="GO:0000155">
    <property type="term" value="F:phosphorelay sensor kinase activity"/>
    <property type="evidence" value="ECO:0007669"/>
    <property type="project" value="InterPro"/>
</dbReference>
<dbReference type="SMART" id="SM00387">
    <property type="entry name" value="HATPase_c"/>
    <property type="match status" value="1"/>
</dbReference>
<dbReference type="Gene3D" id="1.10.287.130">
    <property type="match status" value="1"/>
</dbReference>
<dbReference type="RefSeq" id="WP_203780487.1">
    <property type="nucleotide sequence ID" value="NZ_BOMV01000011.1"/>
</dbReference>
<dbReference type="Gene3D" id="6.10.340.10">
    <property type="match status" value="1"/>
</dbReference>
<sequence length="454" mass="47688">MTAPGLRVRLALISAAAVAVAIAAVSVLAWWATAGTMRGQIDGALTGPPLANRVERTGATVASPELLCRVPRAAVAALFRTDTGGMQLIRADGTSCTLSGSPAVPPTAADIAVAAGGPATRLRNTSTDTGVHVRAITYPVTGGYALMVWRDLTEMDATLRRLALWLLLAGGLGVGVALSAGWIVARTGLRPLDRLTDAAEHVAATRDLQVPIEVRGNDEVARLARAFNRMTAALELARQRQKQMIDDAGHELRTPMTSLRTNIELLVRSEDGARLAPADRRDLLASVSAQVQELSVLAGELTLLTHDEPAVEPVPLRLDEVAARAVRRASRRGRHPVVTDLQPWHVVGDPAALERAVLNLVDNAIKFSPPGSTVTVRLRGGRLDVADEGPGIPEDERGQVFERFWRSPAARALPGSGLGLAIVADVVAGHGGTVEVGSSAAGGATFTVRLPGHH</sequence>
<feature type="transmembrane region" description="Helical" evidence="11">
    <location>
        <begin position="12"/>
        <end position="32"/>
    </location>
</feature>
<dbReference type="EMBL" id="BOMV01000011">
    <property type="protein sequence ID" value="GIE94161.1"/>
    <property type="molecule type" value="Genomic_DNA"/>
</dbReference>
<proteinExistence type="predicted"/>
<dbReference type="SMART" id="SM00304">
    <property type="entry name" value="HAMP"/>
    <property type="match status" value="1"/>
</dbReference>
<dbReference type="PROSITE" id="PS50885">
    <property type="entry name" value="HAMP"/>
    <property type="match status" value="1"/>
</dbReference>
<dbReference type="SUPFAM" id="SSF55874">
    <property type="entry name" value="ATPase domain of HSP90 chaperone/DNA topoisomerase II/histidine kinase"/>
    <property type="match status" value="1"/>
</dbReference>
<dbReference type="PANTHER" id="PTHR45436:SF5">
    <property type="entry name" value="SENSOR HISTIDINE KINASE TRCS"/>
    <property type="match status" value="1"/>
</dbReference>
<evidence type="ECO:0000256" key="2">
    <source>
        <dbReference type="ARBA" id="ARBA00004236"/>
    </source>
</evidence>
<comment type="catalytic activity">
    <reaction evidence="1">
        <text>ATP + protein L-histidine = ADP + protein N-phospho-L-histidine.</text>
        <dbReference type="EC" id="2.7.13.3"/>
    </reaction>
</comment>
<dbReference type="Pfam" id="PF02518">
    <property type="entry name" value="HATPase_c"/>
    <property type="match status" value="1"/>
</dbReference>
<keyword evidence="6 11" id="KW-0812">Transmembrane</keyword>
<comment type="subcellular location">
    <subcellularLocation>
        <location evidence="2">Cell membrane</location>
    </subcellularLocation>
</comment>
<dbReference type="Pfam" id="PF00672">
    <property type="entry name" value="HAMP"/>
    <property type="match status" value="1"/>
</dbReference>
<dbReference type="InterPro" id="IPR050428">
    <property type="entry name" value="TCS_sensor_his_kinase"/>
</dbReference>
<dbReference type="InterPro" id="IPR005467">
    <property type="entry name" value="His_kinase_dom"/>
</dbReference>
<keyword evidence="10 11" id="KW-0472">Membrane</keyword>
<feature type="domain" description="Histidine kinase" evidence="12">
    <location>
        <begin position="247"/>
        <end position="454"/>
    </location>
</feature>
<evidence type="ECO:0000259" key="13">
    <source>
        <dbReference type="PROSITE" id="PS50885"/>
    </source>
</evidence>
<keyword evidence="9" id="KW-0902">Two-component regulatory system</keyword>
<feature type="transmembrane region" description="Helical" evidence="11">
    <location>
        <begin position="162"/>
        <end position="185"/>
    </location>
</feature>
<gene>
    <name evidence="14" type="ORF">Ari01nite_16260</name>
</gene>
<dbReference type="InterPro" id="IPR003661">
    <property type="entry name" value="HisK_dim/P_dom"/>
</dbReference>
<keyword evidence="15" id="KW-1185">Reference proteome</keyword>
<feature type="domain" description="HAMP" evidence="13">
    <location>
        <begin position="186"/>
        <end position="239"/>
    </location>
</feature>
<evidence type="ECO:0000256" key="5">
    <source>
        <dbReference type="ARBA" id="ARBA00022679"/>
    </source>
</evidence>
<dbReference type="InterPro" id="IPR003660">
    <property type="entry name" value="HAMP_dom"/>
</dbReference>
<keyword evidence="7 14" id="KW-0418">Kinase</keyword>
<dbReference type="CDD" id="cd00075">
    <property type="entry name" value="HATPase"/>
    <property type="match status" value="1"/>
</dbReference>
<dbReference type="SUPFAM" id="SSF158472">
    <property type="entry name" value="HAMP domain-like"/>
    <property type="match status" value="1"/>
</dbReference>
<evidence type="ECO:0000256" key="11">
    <source>
        <dbReference type="SAM" id="Phobius"/>
    </source>
</evidence>
<evidence type="ECO:0000256" key="4">
    <source>
        <dbReference type="ARBA" id="ARBA00022553"/>
    </source>
</evidence>
<dbReference type="AlphaFoldDB" id="A0A919MNL5"/>
<keyword evidence="4" id="KW-0597">Phosphoprotein</keyword>
<reference evidence="14" key="1">
    <citation type="submission" date="2021-01" db="EMBL/GenBank/DDBJ databases">
        <title>Whole genome shotgun sequence of Actinoplanes rishiriensis NBRC 108556.</title>
        <authorList>
            <person name="Komaki H."/>
            <person name="Tamura T."/>
        </authorList>
    </citation>
    <scope>NUCLEOTIDE SEQUENCE</scope>
    <source>
        <strain evidence="14">NBRC 108556</strain>
    </source>
</reference>
<dbReference type="Pfam" id="PF00512">
    <property type="entry name" value="HisKA"/>
    <property type="match status" value="1"/>
</dbReference>
<comment type="caution">
    <text evidence="14">The sequence shown here is derived from an EMBL/GenBank/DDBJ whole genome shotgun (WGS) entry which is preliminary data.</text>
</comment>
<name>A0A919MNL5_9ACTN</name>
<evidence type="ECO:0000256" key="6">
    <source>
        <dbReference type="ARBA" id="ARBA00022692"/>
    </source>
</evidence>
<dbReference type="InterPro" id="IPR003594">
    <property type="entry name" value="HATPase_dom"/>
</dbReference>
<dbReference type="PANTHER" id="PTHR45436">
    <property type="entry name" value="SENSOR HISTIDINE KINASE YKOH"/>
    <property type="match status" value="1"/>
</dbReference>
<evidence type="ECO:0000256" key="7">
    <source>
        <dbReference type="ARBA" id="ARBA00022777"/>
    </source>
</evidence>
<dbReference type="CDD" id="cd06225">
    <property type="entry name" value="HAMP"/>
    <property type="match status" value="1"/>
</dbReference>
<accession>A0A919MNL5</accession>
<evidence type="ECO:0000256" key="1">
    <source>
        <dbReference type="ARBA" id="ARBA00000085"/>
    </source>
</evidence>
<dbReference type="CDD" id="cd00082">
    <property type="entry name" value="HisKA"/>
    <property type="match status" value="1"/>
</dbReference>
<keyword evidence="5" id="KW-0808">Transferase</keyword>
<dbReference type="InterPro" id="IPR004358">
    <property type="entry name" value="Sig_transdc_His_kin-like_C"/>
</dbReference>
<dbReference type="Gene3D" id="3.30.565.10">
    <property type="entry name" value="Histidine kinase-like ATPase, C-terminal domain"/>
    <property type="match status" value="1"/>
</dbReference>
<dbReference type="SUPFAM" id="SSF47384">
    <property type="entry name" value="Homodimeric domain of signal transducing histidine kinase"/>
    <property type="match status" value="1"/>
</dbReference>
<evidence type="ECO:0000259" key="12">
    <source>
        <dbReference type="PROSITE" id="PS50109"/>
    </source>
</evidence>
<evidence type="ECO:0000313" key="15">
    <source>
        <dbReference type="Proteomes" id="UP000636960"/>
    </source>
</evidence>
<dbReference type="SMART" id="SM00388">
    <property type="entry name" value="HisKA"/>
    <property type="match status" value="1"/>
</dbReference>
<dbReference type="PROSITE" id="PS50109">
    <property type="entry name" value="HIS_KIN"/>
    <property type="match status" value="1"/>
</dbReference>
<dbReference type="PRINTS" id="PR00344">
    <property type="entry name" value="BCTRLSENSOR"/>
</dbReference>